<evidence type="ECO:0000259" key="10">
    <source>
        <dbReference type="PROSITE" id="PS50173"/>
    </source>
</evidence>
<name>A0A9W8CK44_9FUNG</name>
<keyword evidence="5" id="KW-0863">Zinc-finger</keyword>
<dbReference type="PIRSF" id="PIRSF036603">
    <property type="entry name" value="DPol_eta"/>
    <property type="match status" value="1"/>
</dbReference>
<proteinExistence type="predicted"/>
<keyword evidence="4" id="KW-0227">DNA damage</keyword>
<keyword evidence="7" id="KW-0234">DNA repair</keyword>
<feature type="compositionally biased region" description="Low complexity" evidence="9">
    <location>
        <begin position="529"/>
        <end position="540"/>
    </location>
</feature>
<dbReference type="Gene3D" id="3.40.1170.60">
    <property type="match status" value="1"/>
</dbReference>
<feature type="compositionally biased region" description="Polar residues" evidence="9">
    <location>
        <begin position="945"/>
        <end position="955"/>
    </location>
</feature>
<dbReference type="GO" id="GO:0007064">
    <property type="term" value="P:mitotic sister chromatid cohesion"/>
    <property type="evidence" value="ECO:0007669"/>
    <property type="project" value="UniProtKB-ARBA"/>
</dbReference>
<evidence type="ECO:0000313" key="11">
    <source>
        <dbReference type="EMBL" id="KAJ1645044.1"/>
    </source>
</evidence>
<feature type="compositionally biased region" description="Basic residues" evidence="9">
    <location>
        <begin position="932"/>
        <end position="941"/>
    </location>
</feature>
<evidence type="ECO:0000256" key="3">
    <source>
        <dbReference type="ARBA" id="ARBA00022723"/>
    </source>
</evidence>
<dbReference type="InterPro" id="IPR043502">
    <property type="entry name" value="DNA/RNA_pol_sf"/>
</dbReference>
<dbReference type="AlphaFoldDB" id="A0A9W8CK44"/>
<dbReference type="FunFam" id="3.40.1170.60:FF:000008">
    <property type="entry name" value="DNA polymerase eta subunit"/>
    <property type="match status" value="1"/>
</dbReference>
<dbReference type="SUPFAM" id="SSF100879">
    <property type="entry name" value="Lesion bypass DNA polymerase (Y-family), little finger domain"/>
    <property type="match status" value="1"/>
</dbReference>
<evidence type="ECO:0000256" key="8">
    <source>
        <dbReference type="ARBA" id="ARBA00023242"/>
    </source>
</evidence>
<organism evidence="11 12">
    <name type="scientific">Coemansia asiatica</name>
    <dbReference type="NCBI Taxonomy" id="1052880"/>
    <lineage>
        <taxon>Eukaryota</taxon>
        <taxon>Fungi</taxon>
        <taxon>Fungi incertae sedis</taxon>
        <taxon>Zoopagomycota</taxon>
        <taxon>Kickxellomycotina</taxon>
        <taxon>Kickxellomycetes</taxon>
        <taxon>Kickxellales</taxon>
        <taxon>Kickxellaceae</taxon>
        <taxon>Coemansia</taxon>
    </lineage>
</organism>
<evidence type="ECO:0000256" key="6">
    <source>
        <dbReference type="ARBA" id="ARBA00022833"/>
    </source>
</evidence>
<keyword evidence="3" id="KW-0479">Metal-binding</keyword>
<dbReference type="InterPro" id="IPR052230">
    <property type="entry name" value="DNA_polymerase_eta"/>
</dbReference>
<keyword evidence="12" id="KW-1185">Reference proteome</keyword>
<dbReference type="InterPro" id="IPR043128">
    <property type="entry name" value="Rev_trsase/Diguanyl_cyclase"/>
</dbReference>
<comment type="subcellular location">
    <subcellularLocation>
        <location evidence="1">Nucleus</location>
    </subcellularLocation>
</comment>
<reference evidence="11" key="1">
    <citation type="submission" date="2022-07" db="EMBL/GenBank/DDBJ databases">
        <title>Phylogenomic reconstructions and comparative analyses of Kickxellomycotina fungi.</title>
        <authorList>
            <person name="Reynolds N.K."/>
            <person name="Stajich J.E."/>
            <person name="Barry K."/>
            <person name="Grigoriev I.V."/>
            <person name="Crous P."/>
            <person name="Smith M.E."/>
        </authorList>
    </citation>
    <scope>NUCLEOTIDE SEQUENCE</scope>
    <source>
        <strain evidence="11">NBRC 105413</strain>
    </source>
</reference>
<dbReference type="Proteomes" id="UP001145021">
    <property type="component" value="Unassembled WGS sequence"/>
</dbReference>
<feature type="compositionally biased region" description="Basic and acidic residues" evidence="9">
    <location>
        <begin position="455"/>
        <end position="472"/>
    </location>
</feature>
<dbReference type="PANTHER" id="PTHR45873">
    <property type="entry name" value="DNA POLYMERASE ETA"/>
    <property type="match status" value="1"/>
</dbReference>
<dbReference type="PROSITE" id="PS50173">
    <property type="entry name" value="UMUC"/>
    <property type="match status" value="1"/>
</dbReference>
<dbReference type="GO" id="GO:0035861">
    <property type="term" value="C:site of double-strand break"/>
    <property type="evidence" value="ECO:0007669"/>
    <property type="project" value="TreeGrafter"/>
</dbReference>
<dbReference type="GO" id="GO:0042276">
    <property type="term" value="P:error-prone translesion synthesis"/>
    <property type="evidence" value="ECO:0007669"/>
    <property type="project" value="TreeGrafter"/>
</dbReference>
<dbReference type="Pfam" id="PF00817">
    <property type="entry name" value="IMS"/>
    <property type="match status" value="1"/>
</dbReference>
<feature type="region of interest" description="Disordered" evidence="9">
    <location>
        <begin position="922"/>
        <end position="987"/>
    </location>
</feature>
<dbReference type="InterPro" id="IPR036775">
    <property type="entry name" value="DNA_pol_Y-fam_lit_finger_sf"/>
</dbReference>
<gene>
    <name evidence="11" type="primary">eso1</name>
    <name evidence="11" type="ORF">LPJ64_003342</name>
</gene>
<feature type="domain" description="UmuC" evidence="10">
    <location>
        <begin position="31"/>
        <end position="265"/>
    </location>
</feature>
<protein>
    <submittedName>
        <fullName evidence="11">N-acetyltransferase eso1</fullName>
        <ecNumber evidence="11">2.7.7.7</ecNumber>
    </submittedName>
</protein>
<dbReference type="GO" id="GO:0003684">
    <property type="term" value="F:damaged DNA binding"/>
    <property type="evidence" value="ECO:0007669"/>
    <property type="project" value="InterPro"/>
</dbReference>
<dbReference type="GO" id="GO:0006281">
    <property type="term" value="P:DNA repair"/>
    <property type="evidence" value="ECO:0007669"/>
    <property type="project" value="UniProtKB-KW"/>
</dbReference>
<sequence length="987" mass="107563">MKVKIASTVKSQLRLGISPDVPLAVQQWHGIVAVNYPARAYGVKRSDTVKEAQEKCPNIKLVHVATFTANNPPAYHAFASQSTHKVSLDEYRRASRRIMEVIKRLCPTMRKASVDEAYLDASELVKTQILHDYDNGLLGLTMAQDSVVPIPEVRWTSGSRKGKEAETTVAASASGNLDVLVGEQIETSFGWDDLQLRYAAAFARHVRETLHRELGYRSSAGIAHTRCLAKIGSALNKPDQQTVIRQSQVMSFLHDFPILRIPSLGGKLGALVEAAFDAQTAGDLAHYTVEQLAIKLGPVQAQHVYTLCRGIDDSPVVENSAPQTLTSAKTFQRFPVRSLQALDRWISMNATDLWIRVTEEWEARHRWPQSLTVAYTPENRPMRTRSIGFPARLSTVSGRPPAEALADAARACLRQVASQGNIFPMIGFMLTAKTFRKEMAGASLMERWLSNSKQRQREKEKQDIPAPVKDKGAGVIYEQSASGSKLPECIDSDDDCDEDFDFGFDFDNIDFDPDEDADKSPENIAHGENQNQQQQQQQQQKDGLVTMLGNGDCLSVQNVDSAITYQTAHSNFSKASLYPVSASVVAATAASLAYRMPAVLLSDDPMLITPGCASEYATSESESSCLKTPQESDSEECLSEVSGSAVASGAASAAEDNVLDTVMPSVTTAGASARSTVDYGPPSRSTTASSKHRNNVYIQPSADLESAARYGEGYRHMNIDRHDDGSLVVASPEESQSDGFIPALIAATRRKREIQIIRFQHAVDTPEDAIGGSKVSAAAVTSAGSAGSISEATSTSAAAVGSDQLLLTSASDYRGPEPSFMDFVSNKLEKQVQKDKDHSFFDGDDENADIVLDIAVSAMMESLSSSQTAMQIRCPQCPDTAPTVSSQEWDTHRDWHIARQLQERELHHESVARQLQKAFARDVSDQSDSLYKHHRAAKKARYEKSNGNSGSDSNLTAEASTSTGTSGNGDAAARLKRRQKTIGESWK</sequence>
<evidence type="ECO:0000256" key="5">
    <source>
        <dbReference type="ARBA" id="ARBA00022771"/>
    </source>
</evidence>
<feature type="region of interest" description="Disordered" evidence="9">
    <location>
        <begin position="451"/>
        <end position="473"/>
    </location>
</feature>
<dbReference type="EMBL" id="JANBOH010000127">
    <property type="protein sequence ID" value="KAJ1645044.1"/>
    <property type="molecule type" value="Genomic_DNA"/>
</dbReference>
<evidence type="ECO:0000256" key="1">
    <source>
        <dbReference type="ARBA" id="ARBA00004123"/>
    </source>
</evidence>
<feature type="compositionally biased region" description="Low complexity" evidence="9">
    <location>
        <begin position="956"/>
        <end position="972"/>
    </location>
</feature>
<dbReference type="SUPFAM" id="SSF56672">
    <property type="entry name" value="DNA/RNA polymerases"/>
    <property type="match status" value="1"/>
</dbReference>
<keyword evidence="8" id="KW-0539">Nucleus</keyword>
<keyword evidence="11" id="KW-0548">Nucleotidyltransferase</keyword>
<evidence type="ECO:0000256" key="7">
    <source>
        <dbReference type="ARBA" id="ARBA00023204"/>
    </source>
</evidence>
<dbReference type="GO" id="GO:0070987">
    <property type="term" value="P:error-free translesion synthesis"/>
    <property type="evidence" value="ECO:0007669"/>
    <property type="project" value="UniProtKB-ARBA"/>
</dbReference>
<dbReference type="Gene3D" id="3.30.1490.100">
    <property type="entry name" value="DNA polymerase, Y-family, little finger domain"/>
    <property type="match status" value="1"/>
</dbReference>
<dbReference type="GO" id="GO:0005634">
    <property type="term" value="C:nucleus"/>
    <property type="evidence" value="ECO:0007669"/>
    <property type="project" value="UniProtKB-SubCell"/>
</dbReference>
<accession>A0A9W8CK44</accession>
<keyword evidence="2 11" id="KW-0808">Transferase</keyword>
<dbReference type="PANTHER" id="PTHR45873:SF1">
    <property type="entry name" value="DNA POLYMERASE ETA"/>
    <property type="match status" value="1"/>
</dbReference>
<dbReference type="GO" id="GO:0003887">
    <property type="term" value="F:DNA-directed DNA polymerase activity"/>
    <property type="evidence" value="ECO:0007669"/>
    <property type="project" value="UniProtKB-EC"/>
</dbReference>
<evidence type="ECO:0000313" key="12">
    <source>
        <dbReference type="Proteomes" id="UP001145021"/>
    </source>
</evidence>
<evidence type="ECO:0000256" key="9">
    <source>
        <dbReference type="SAM" id="MobiDB-lite"/>
    </source>
</evidence>
<evidence type="ECO:0000256" key="4">
    <source>
        <dbReference type="ARBA" id="ARBA00022763"/>
    </source>
</evidence>
<evidence type="ECO:0000256" key="2">
    <source>
        <dbReference type="ARBA" id="ARBA00022679"/>
    </source>
</evidence>
<dbReference type="InterPro" id="IPR001126">
    <property type="entry name" value="UmuC"/>
</dbReference>
<keyword evidence="6" id="KW-0862">Zinc</keyword>
<dbReference type="GO" id="GO:0009314">
    <property type="term" value="P:response to radiation"/>
    <property type="evidence" value="ECO:0007669"/>
    <property type="project" value="TreeGrafter"/>
</dbReference>
<dbReference type="Gene3D" id="3.30.70.270">
    <property type="match status" value="1"/>
</dbReference>
<comment type="caution">
    <text evidence="11">The sequence shown here is derived from an EMBL/GenBank/DDBJ whole genome shotgun (WGS) entry which is preliminary data.</text>
</comment>
<feature type="region of interest" description="Disordered" evidence="9">
    <location>
        <begin position="511"/>
        <end position="542"/>
    </location>
</feature>
<dbReference type="GO" id="GO:0005657">
    <property type="term" value="C:replication fork"/>
    <property type="evidence" value="ECO:0007669"/>
    <property type="project" value="TreeGrafter"/>
</dbReference>
<dbReference type="EC" id="2.7.7.7" evidence="11"/>
<dbReference type="GO" id="GO:0008270">
    <property type="term" value="F:zinc ion binding"/>
    <property type="evidence" value="ECO:0007669"/>
    <property type="project" value="UniProtKB-KW"/>
</dbReference>
<dbReference type="Gene3D" id="1.10.150.20">
    <property type="entry name" value="5' to 3' exonuclease, C-terminal subdomain"/>
    <property type="match status" value="1"/>
</dbReference>
<dbReference type="Pfam" id="PF21704">
    <property type="entry name" value="POLH-Rev1_HhH"/>
    <property type="match status" value="1"/>
</dbReference>
<feature type="region of interest" description="Disordered" evidence="9">
    <location>
        <begin position="672"/>
        <end position="695"/>
    </location>
</feature>